<evidence type="ECO:0000259" key="1">
    <source>
        <dbReference type="SMART" id="SM00873"/>
    </source>
</evidence>
<gene>
    <name evidence="2" type="ORF">FYJ51_02600</name>
</gene>
<dbReference type="PANTHER" id="PTHR39209">
    <property type="match status" value="1"/>
</dbReference>
<dbReference type="PANTHER" id="PTHR39209:SF2">
    <property type="entry name" value="CYTOPLASMIC PROTEIN"/>
    <property type="match status" value="1"/>
</dbReference>
<evidence type="ECO:0000313" key="2">
    <source>
        <dbReference type="EMBL" id="MSS57794.1"/>
    </source>
</evidence>
<dbReference type="SMART" id="SM00873">
    <property type="entry name" value="B3_4"/>
    <property type="match status" value="1"/>
</dbReference>
<sequence length="231" mass="25453">MKIFVDENLVGHGIEKVVVAKAGNVQVKAPLDPEVEAKIKNVEQEVLDGKKDWILNDPITQGYENLVTSCNRSIKKNPPTVPDFIASIKRRGSLPHINTVVDIYNLETLISGVAIGGHDVDKITGTLRFMICGQEDSFTSIGGNTKHVAGTDYVYRDDQGIITWLGTRDSTFYKIDDDTQNVLFVIAGNANTSVDLRLAALERIHQDLLKCMPQLTFATVIAEAGRETEIE</sequence>
<evidence type="ECO:0000313" key="3">
    <source>
        <dbReference type="Proteomes" id="UP000461880"/>
    </source>
</evidence>
<accession>A0A7X2NQN0</accession>
<dbReference type="GO" id="GO:0004826">
    <property type="term" value="F:phenylalanine-tRNA ligase activity"/>
    <property type="evidence" value="ECO:0007669"/>
    <property type="project" value="InterPro"/>
</dbReference>
<dbReference type="EMBL" id="VUMN01000003">
    <property type="protein sequence ID" value="MSS57794.1"/>
    <property type="molecule type" value="Genomic_DNA"/>
</dbReference>
<keyword evidence="3" id="KW-1185">Reference proteome</keyword>
<proteinExistence type="predicted"/>
<dbReference type="GO" id="GO:0003723">
    <property type="term" value="F:RNA binding"/>
    <property type="evidence" value="ECO:0007669"/>
    <property type="project" value="InterPro"/>
</dbReference>
<dbReference type="SUPFAM" id="SSF56037">
    <property type="entry name" value="PheT/TilS domain"/>
    <property type="match status" value="1"/>
</dbReference>
<reference evidence="2 3" key="1">
    <citation type="submission" date="2019-08" db="EMBL/GenBank/DDBJ databases">
        <title>In-depth cultivation of the pig gut microbiome towards novel bacterial diversity and tailored functional studies.</title>
        <authorList>
            <person name="Wylensek D."/>
            <person name="Hitch T.C.A."/>
            <person name="Clavel T."/>
        </authorList>
    </citation>
    <scope>NUCLEOTIDE SEQUENCE [LARGE SCALE GENOMIC DNA]</scope>
    <source>
        <strain evidence="2 3">Oil+RF-744-GAM-WT-6</strain>
    </source>
</reference>
<dbReference type="Pfam" id="PF03483">
    <property type="entry name" value="B3_4"/>
    <property type="match status" value="1"/>
</dbReference>
<dbReference type="InterPro" id="IPR005146">
    <property type="entry name" value="B3/B4_tRNA-bd"/>
</dbReference>
<name>A0A7X2NQN0_9FIRM</name>
<comment type="caution">
    <text evidence="2">The sequence shown here is derived from an EMBL/GenBank/DDBJ whole genome shotgun (WGS) entry which is preliminary data.</text>
</comment>
<dbReference type="AlphaFoldDB" id="A0A7X2NQN0"/>
<dbReference type="InterPro" id="IPR020825">
    <property type="entry name" value="Phe-tRNA_synthase-like_B3/B4"/>
</dbReference>
<feature type="domain" description="B3/B4 tRNA-binding" evidence="1">
    <location>
        <begin position="62"/>
        <end position="213"/>
    </location>
</feature>
<organism evidence="2 3">
    <name type="scientific">Stecheria intestinalis</name>
    <dbReference type="NCBI Taxonomy" id="2606630"/>
    <lineage>
        <taxon>Bacteria</taxon>
        <taxon>Bacillati</taxon>
        <taxon>Bacillota</taxon>
        <taxon>Erysipelotrichia</taxon>
        <taxon>Erysipelotrichales</taxon>
        <taxon>Erysipelotrichaceae</taxon>
        <taxon>Stecheria</taxon>
    </lineage>
</organism>
<protein>
    <recommendedName>
        <fullName evidence="1">B3/B4 tRNA-binding domain-containing protein</fullName>
    </recommendedName>
</protein>
<dbReference type="Proteomes" id="UP000461880">
    <property type="component" value="Unassembled WGS sequence"/>
</dbReference>
<dbReference type="Gene3D" id="3.50.40.10">
    <property type="entry name" value="Phenylalanyl-trna Synthetase, Chain B, domain 3"/>
    <property type="match status" value="1"/>
</dbReference>